<accession>A0A072VVA6</accession>
<dbReference type="Proteomes" id="UP000002051">
    <property type="component" value="Unassembled WGS sequence"/>
</dbReference>
<dbReference type="AlphaFoldDB" id="A0A072VVA6"/>
<reference evidence="1 3" key="1">
    <citation type="journal article" date="2011" name="Nature">
        <title>The Medicago genome provides insight into the evolution of rhizobial symbioses.</title>
        <authorList>
            <person name="Young N.D."/>
            <person name="Debelle F."/>
            <person name="Oldroyd G.E."/>
            <person name="Geurts R."/>
            <person name="Cannon S.B."/>
            <person name="Udvardi M.K."/>
            <person name="Benedito V.A."/>
            <person name="Mayer K.F."/>
            <person name="Gouzy J."/>
            <person name="Schoof H."/>
            <person name="Van de Peer Y."/>
            <person name="Proost S."/>
            <person name="Cook D.R."/>
            <person name="Meyers B.C."/>
            <person name="Spannagl M."/>
            <person name="Cheung F."/>
            <person name="De Mita S."/>
            <person name="Krishnakumar V."/>
            <person name="Gundlach H."/>
            <person name="Zhou S."/>
            <person name="Mudge J."/>
            <person name="Bharti A.K."/>
            <person name="Murray J.D."/>
            <person name="Naoumkina M.A."/>
            <person name="Rosen B."/>
            <person name="Silverstein K.A."/>
            <person name="Tang H."/>
            <person name="Rombauts S."/>
            <person name="Zhao P.X."/>
            <person name="Zhou P."/>
            <person name="Barbe V."/>
            <person name="Bardou P."/>
            <person name="Bechner M."/>
            <person name="Bellec A."/>
            <person name="Berger A."/>
            <person name="Berges H."/>
            <person name="Bidwell S."/>
            <person name="Bisseling T."/>
            <person name="Choisne N."/>
            <person name="Couloux A."/>
            <person name="Denny R."/>
            <person name="Deshpande S."/>
            <person name="Dai X."/>
            <person name="Doyle J.J."/>
            <person name="Dudez A.M."/>
            <person name="Farmer A.D."/>
            <person name="Fouteau S."/>
            <person name="Franken C."/>
            <person name="Gibelin C."/>
            <person name="Gish J."/>
            <person name="Goldstein S."/>
            <person name="Gonzalez A.J."/>
            <person name="Green P.J."/>
            <person name="Hallab A."/>
            <person name="Hartog M."/>
            <person name="Hua A."/>
            <person name="Humphray S.J."/>
            <person name="Jeong D.H."/>
            <person name="Jing Y."/>
            <person name="Jocker A."/>
            <person name="Kenton S.M."/>
            <person name="Kim D.J."/>
            <person name="Klee K."/>
            <person name="Lai H."/>
            <person name="Lang C."/>
            <person name="Lin S."/>
            <person name="Macmil S.L."/>
            <person name="Magdelenat G."/>
            <person name="Matthews L."/>
            <person name="McCorrison J."/>
            <person name="Monaghan E.L."/>
            <person name="Mun J.H."/>
            <person name="Najar F.Z."/>
            <person name="Nicholson C."/>
            <person name="Noirot C."/>
            <person name="O'Bleness M."/>
            <person name="Paule C.R."/>
            <person name="Poulain J."/>
            <person name="Prion F."/>
            <person name="Qin B."/>
            <person name="Qu C."/>
            <person name="Retzel E.F."/>
            <person name="Riddle C."/>
            <person name="Sallet E."/>
            <person name="Samain S."/>
            <person name="Samson N."/>
            <person name="Sanders I."/>
            <person name="Saurat O."/>
            <person name="Scarpelli C."/>
            <person name="Schiex T."/>
            <person name="Segurens B."/>
            <person name="Severin A.J."/>
            <person name="Sherrier D.J."/>
            <person name="Shi R."/>
            <person name="Sims S."/>
            <person name="Singer S.R."/>
            <person name="Sinharoy S."/>
            <person name="Sterck L."/>
            <person name="Viollet A."/>
            <person name="Wang B.B."/>
            <person name="Wang K."/>
            <person name="Wang M."/>
            <person name="Wang X."/>
            <person name="Warfsmann J."/>
            <person name="Weissenbach J."/>
            <person name="White D.D."/>
            <person name="White J.D."/>
            <person name="Wiley G.B."/>
            <person name="Wincker P."/>
            <person name="Xing Y."/>
            <person name="Yang L."/>
            <person name="Yao Z."/>
            <person name="Ying F."/>
            <person name="Zhai J."/>
            <person name="Zhou L."/>
            <person name="Zuber A."/>
            <person name="Denarie J."/>
            <person name="Dixon R.A."/>
            <person name="May G.D."/>
            <person name="Schwartz D.C."/>
            <person name="Rogers J."/>
            <person name="Quetier F."/>
            <person name="Town C.D."/>
            <person name="Roe B.A."/>
        </authorList>
    </citation>
    <scope>NUCLEOTIDE SEQUENCE [LARGE SCALE GENOMIC DNA]</scope>
    <source>
        <strain evidence="1">A17</strain>
        <strain evidence="2 3">cv. Jemalong A17</strain>
    </source>
</reference>
<dbReference type="EnsemblPlants" id="KEH42035">
    <property type="protein sequence ID" value="KEH42035"/>
    <property type="gene ID" value="MTR_1g060110"/>
</dbReference>
<gene>
    <name evidence="1" type="ordered locus">MTR_1g060110</name>
</gene>
<proteinExistence type="predicted"/>
<protein>
    <submittedName>
        <fullName evidence="1 2">Uncharacterized protein</fullName>
    </submittedName>
</protein>
<reference evidence="2" key="3">
    <citation type="submission" date="2015-04" db="UniProtKB">
        <authorList>
            <consortium name="EnsemblPlants"/>
        </authorList>
    </citation>
    <scope>IDENTIFICATION</scope>
    <source>
        <strain evidence="2">cv. Jemalong A17</strain>
    </source>
</reference>
<evidence type="ECO:0000313" key="3">
    <source>
        <dbReference type="Proteomes" id="UP000002051"/>
    </source>
</evidence>
<organism evidence="1 3">
    <name type="scientific">Medicago truncatula</name>
    <name type="common">Barrel medic</name>
    <name type="synonym">Medicago tribuloides</name>
    <dbReference type="NCBI Taxonomy" id="3880"/>
    <lineage>
        <taxon>Eukaryota</taxon>
        <taxon>Viridiplantae</taxon>
        <taxon>Streptophyta</taxon>
        <taxon>Embryophyta</taxon>
        <taxon>Tracheophyta</taxon>
        <taxon>Spermatophyta</taxon>
        <taxon>Magnoliopsida</taxon>
        <taxon>eudicotyledons</taxon>
        <taxon>Gunneridae</taxon>
        <taxon>Pentapetalae</taxon>
        <taxon>rosids</taxon>
        <taxon>fabids</taxon>
        <taxon>Fabales</taxon>
        <taxon>Fabaceae</taxon>
        <taxon>Papilionoideae</taxon>
        <taxon>50 kb inversion clade</taxon>
        <taxon>NPAAA clade</taxon>
        <taxon>Hologalegina</taxon>
        <taxon>IRL clade</taxon>
        <taxon>Trifolieae</taxon>
        <taxon>Medicago</taxon>
    </lineage>
</organism>
<evidence type="ECO:0000313" key="1">
    <source>
        <dbReference type="EMBL" id="KEH42035.1"/>
    </source>
</evidence>
<name>A0A072VVA6_MEDTR</name>
<keyword evidence="3" id="KW-1185">Reference proteome</keyword>
<sequence length="87" mass="9712">MTLSTFVWAESPTSDMRWSDNVFISGGNSHLVSRFCGVVLGPTTLSKMISEPLRYPSDHLLSGFRYRTPHHLCPRTKLNCAGREGLS</sequence>
<dbReference type="EMBL" id="CM001217">
    <property type="protein sequence ID" value="KEH42035.1"/>
    <property type="molecule type" value="Genomic_DNA"/>
</dbReference>
<evidence type="ECO:0000313" key="2">
    <source>
        <dbReference type="EnsemblPlants" id="KEH42035"/>
    </source>
</evidence>
<dbReference type="HOGENOM" id="CLU_190961_0_0_1"/>
<reference evidence="1 3" key="2">
    <citation type="journal article" date="2014" name="BMC Genomics">
        <title>An improved genome release (version Mt4.0) for the model legume Medicago truncatula.</title>
        <authorList>
            <person name="Tang H."/>
            <person name="Krishnakumar V."/>
            <person name="Bidwell S."/>
            <person name="Rosen B."/>
            <person name="Chan A."/>
            <person name="Zhou S."/>
            <person name="Gentzbittel L."/>
            <person name="Childs K.L."/>
            <person name="Yandell M."/>
            <person name="Gundlach H."/>
            <person name="Mayer K.F."/>
            <person name="Schwartz D.C."/>
            <person name="Town C.D."/>
        </authorList>
    </citation>
    <scope>GENOME REANNOTATION</scope>
    <source>
        <strain evidence="1">A17</strain>
        <strain evidence="2 3">cv. Jemalong A17</strain>
    </source>
</reference>